<sequence>MRLAIALPLANDIARSYRRRSALADCEYELRKMFCRL</sequence>
<protein>
    <submittedName>
        <fullName evidence="1">Uncharacterized protein</fullName>
    </submittedName>
</protein>
<dbReference type="EMBL" id="CTEE01000001">
    <property type="protein sequence ID" value="CQD16346.1"/>
    <property type="molecule type" value="Genomic_DNA"/>
</dbReference>
<evidence type="ECO:0000313" key="1">
    <source>
        <dbReference type="EMBL" id="CQD16346.1"/>
    </source>
</evidence>
<proteinExistence type="predicted"/>
<evidence type="ECO:0000313" key="2">
    <source>
        <dbReference type="Proteomes" id="UP000199251"/>
    </source>
</evidence>
<gene>
    <name evidence="1" type="ORF">BN1232_03531</name>
</gene>
<dbReference type="Proteomes" id="UP000199251">
    <property type="component" value="Unassembled WGS sequence"/>
</dbReference>
<reference evidence="1 2" key="1">
    <citation type="submission" date="2015-03" db="EMBL/GenBank/DDBJ databases">
        <authorList>
            <person name="Urmite Genomes"/>
        </authorList>
    </citation>
    <scope>NUCLEOTIDE SEQUENCE [LARGE SCALE GENOMIC DNA]</scope>
    <source>
        <strain evidence="1 2">CSUR P1491</strain>
    </source>
</reference>
<dbReference type="AlphaFoldDB" id="A0A0E4GZN2"/>
<organism evidence="1 2">
    <name type="scientific">Mycobacterium lentiflavum</name>
    <dbReference type="NCBI Taxonomy" id="141349"/>
    <lineage>
        <taxon>Bacteria</taxon>
        <taxon>Bacillati</taxon>
        <taxon>Actinomycetota</taxon>
        <taxon>Actinomycetes</taxon>
        <taxon>Mycobacteriales</taxon>
        <taxon>Mycobacteriaceae</taxon>
        <taxon>Mycobacterium</taxon>
        <taxon>Mycobacterium simiae complex</taxon>
    </lineage>
</organism>
<name>A0A0E4GZN2_MYCLN</name>
<accession>A0A0E4GZN2</accession>